<evidence type="ECO:0000256" key="2">
    <source>
        <dbReference type="SAM" id="SignalP"/>
    </source>
</evidence>
<keyword evidence="2" id="KW-0732">Signal</keyword>
<accession>A0A1V8TBM5</accession>
<reference evidence="4" key="1">
    <citation type="submission" date="2017-03" db="EMBL/GenBank/DDBJ databases">
        <title>Genomes of endolithic fungi from Antarctica.</title>
        <authorList>
            <person name="Coleine C."/>
            <person name="Masonjones S."/>
            <person name="Stajich J.E."/>
        </authorList>
    </citation>
    <scope>NUCLEOTIDE SEQUENCE [LARGE SCALE GENOMIC DNA]</scope>
    <source>
        <strain evidence="4">CCFEE 5527</strain>
    </source>
</reference>
<dbReference type="InParanoid" id="A0A1V8TBM5"/>
<evidence type="ECO:0000313" key="4">
    <source>
        <dbReference type="Proteomes" id="UP000192596"/>
    </source>
</evidence>
<protein>
    <submittedName>
        <fullName evidence="3">Uncharacterized protein</fullName>
    </submittedName>
</protein>
<evidence type="ECO:0000256" key="1">
    <source>
        <dbReference type="SAM" id="MobiDB-lite"/>
    </source>
</evidence>
<feature type="chain" id="PRO_5012076753" evidence="2">
    <location>
        <begin position="18"/>
        <end position="107"/>
    </location>
</feature>
<keyword evidence="4" id="KW-1185">Reference proteome</keyword>
<feature type="region of interest" description="Disordered" evidence="1">
    <location>
        <begin position="40"/>
        <end position="61"/>
    </location>
</feature>
<feature type="region of interest" description="Disordered" evidence="1">
    <location>
        <begin position="88"/>
        <end position="107"/>
    </location>
</feature>
<dbReference type="Proteomes" id="UP000192596">
    <property type="component" value="Unassembled WGS sequence"/>
</dbReference>
<evidence type="ECO:0000313" key="3">
    <source>
        <dbReference type="EMBL" id="OQO08775.1"/>
    </source>
</evidence>
<organism evidence="3 4">
    <name type="scientific">Cryoendolithus antarcticus</name>
    <dbReference type="NCBI Taxonomy" id="1507870"/>
    <lineage>
        <taxon>Eukaryota</taxon>
        <taxon>Fungi</taxon>
        <taxon>Dikarya</taxon>
        <taxon>Ascomycota</taxon>
        <taxon>Pezizomycotina</taxon>
        <taxon>Dothideomycetes</taxon>
        <taxon>Dothideomycetidae</taxon>
        <taxon>Cladosporiales</taxon>
        <taxon>Cladosporiaceae</taxon>
        <taxon>Cryoendolithus</taxon>
    </lineage>
</organism>
<comment type="caution">
    <text evidence="3">The sequence shown here is derived from an EMBL/GenBank/DDBJ whole genome shotgun (WGS) entry which is preliminary data.</text>
</comment>
<feature type="compositionally biased region" description="Polar residues" evidence="1">
    <location>
        <begin position="40"/>
        <end position="50"/>
    </location>
</feature>
<dbReference type="AlphaFoldDB" id="A0A1V8TBM5"/>
<dbReference type="EMBL" id="NAJO01000011">
    <property type="protein sequence ID" value="OQO08775.1"/>
    <property type="molecule type" value="Genomic_DNA"/>
</dbReference>
<feature type="signal peptide" evidence="2">
    <location>
        <begin position="1"/>
        <end position="17"/>
    </location>
</feature>
<proteinExistence type="predicted"/>
<gene>
    <name evidence="3" type="ORF">B0A48_05665</name>
</gene>
<sequence>MLSTFALVIALAVAVFAVPLPVETSNSVAVADLHSPISATTVGSSPSLTGSDERSNTRLDSNTVVVPRASKVIDPDYAPLVKTAMADEGSWPTRAPGRGLPKSLTPF</sequence>
<name>A0A1V8TBM5_9PEZI</name>